<dbReference type="EMBL" id="AKXB02000090">
    <property type="protein sequence ID" value="EMO89669.1"/>
    <property type="molecule type" value="Genomic_DNA"/>
</dbReference>
<sequence>MLFASIIVTFLGLIKPSLVIRWNAEKNRKTVFKYFGVLAIAFIVAYALTKEDGTSSSSNTESEKGAITKENCQAVKNGMSKEEVTALLGETNTQSESTIGGGQRTTELWHFQDTGLTAVASGKIEACDVYFTNGKVSSKAWTKL</sequence>
<protein>
    <submittedName>
        <fullName evidence="3">Uncharacterized protein</fullName>
    </submittedName>
</protein>
<gene>
    <name evidence="3" type="ORF">LEP1GSC024_2670</name>
</gene>
<evidence type="ECO:0000256" key="2">
    <source>
        <dbReference type="SAM" id="Phobius"/>
    </source>
</evidence>
<keyword evidence="1" id="KW-0732">Signal</keyword>
<evidence type="ECO:0000313" key="4">
    <source>
        <dbReference type="Proteomes" id="UP000012138"/>
    </source>
</evidence>
<dbReference type="Gene3D" id="3.30.1450.10">
    <property type="match status" value="1"/>
</dbReference>
<comment type="caution">
    <text evidence="3">The sequence shown here is derived from an EMBL/GenBank/DDBJ whole genome shotgun (WGS) entry which is preliminary data.</text>
</comment>
<accession>M6YJ85</accession>
<feature type="transmembrane region" description="Helical" evidence="2">
    <location>
        <begin position="31"/>
        <end position="49"/>
    </location>
</feature>
<reference evidence="3 4" key="1">
    <citation type="submission" date="2013-01" db="EMBL/GenBank/DDBJ databases">
        <authorList>
            <person name="Harkins D.M."/>
            <person name="Durkin A.S."/>
            <person name="Brinkac L.M."/>
            <person name="Haft D.H."/>
            <person name="Selengut J.D."/>
            <person name="Sanka R."/>
            <person name="DePew J."/>
            <person name="Purushe J."/>
            <person name="Whelen A.C."/>
            <person name="Vinetz J.M."/>
            <person name="Sutton G.G."/>
            <person name="Nierman W.C."/>
            <person name="Fouts D.E."/>
        </authorList>
    </citation>
    <scope>NUCLEOTIDE SEQUENCE [LARGE SCALE GENOMIC DNA]</scope>
    <source>
        <strain evidence="3 4">2001034031</strain>
    </source>
</reference>
<proteinExistence type="predicted"/>
<keyword evidence="2" id="KW-0472">Membrane</keyword>
<dbReference type="InterPro" id="IPR037873">
    <property type="entry name" value="BamE-like"/>
</dbReference>
<name>M6YJ85_9LEPT</name>
<keyword evidence="2" id="KW-1133">Transmembrane helix</keyword>
<keyword evidence="2" id="KW-0812">Transmembrane</keyword>
<evidence type="ECO:0000256" key="1">
    <source>
        <dbReference type="ARBA" id="ARBA00022729"/>
    </source>
</evidence>
<dbReference type="Proteomes" id="UP000012138">
    <property type="component" value="Unassembled WGS sequence"/>
</dbReference>
<organism evidence="3 4">
    <name type="scientific">Leptospira noguchii str. 2001034031</name>
    <dbReference type="NCBI Taxonomy" id="1193053"/>
    <lineage>
        <taxon>Bacteria</taxon>
        <taxon>Pseudomonadati</taxon>
        <taxon>Spirochaetota</taxon>
        <taxon>Spirochaetia</taxon>
        <taxon>Leptospirales</taxon>
        <taxon>Leptospiraceae</taxon>
        <taxon>Leptospira</taxon>
    </lineage>
</organism>
<dbReference type="AlphaFoldDB" id="M6YJ85"/>
<evidence type="ECO:0000313" key="3">
    <source>
        <dbReference type="EMBL" id="EMO89669.1"/>
    </source>
</evidence>